<evidence type="ECO:0000313" key="2">
    <source>
        <dbReference type="EMBL" id="MDN3710396.1"/>
    </source>
</evidence>
<evidence type="ECO:0000313" key="3">
    <source>
        <dbReference type="Proteomes" id="UP001242368"/>
    </source>
</evidence>
<dbReference type="Proteomes" id="UP001242368">
    <property type="component" value="Unassembled WGS sequence"/>
</dbReference>
<dbReference type="EMBL" id="JAUFQU010000087">
    <property type="protein sequence ID" value="MDN3710396.1"/>
    <property type="molecule type" value="Genomic_DNA"/>
</dbReference>
<keyword evidence="1" id="KW-0812">Transmembrane</keyword>
<proteinExistence type="predicted"/>
<organism evidence="2 3">
    <name type="scientific">Paenimyroides ceti</name>
    <dbReference type="NCBI Taxonomy" id="395087"/>
    <lineage>
        <taxon>Bacteria</taxon>
        <taxon>Pseudomonadati</taxon>
        <taxon>Bacteroidota</taxon>
        <taxon>Flavobacteriia</taxon>
        <taxon>Flavobacteriales</taxon>
        <taxon>Flavobacteriaceae</taxon>
        <taxon>Paenimyroides</taxon>
    </lineage>
</organism>
<comment type="caution">
    <text evidence="2">The sequence shown here is derived from an EMBL/GenBank/DDBJ whole genome shotgun (WGS) entry which is preliminary data.</text>
</comment>
<accession>A0ABT8D1Y4</accession>
<keyword evidence="1" id="KW-1133">Transmembrane helix</keyword>
<protein>
    <submittedName>
        <fullName evidence="2">Uncharacterized protein</fullName>
    </submittedName>
</protein>
<keyword evidence="3" id="KW-1185">Reference proteome</keyword>
<name>A0ABT8D1Y4_9FLAO</name>
<feature type="transmembrane region" description="Helical" evidence="1">
    <location>
        <begin position="23"/>
        <end position="46"/>
    </location>
</feature>
<dbReference type="RefSeq" id="WP_290365544.1">
    <property type="nucleotide sequence ID" value="NZ_JAUFQU010000087.1"/>
</dbReference>
<sequence>MKHHISTCKDLTFGFNSDYSSCYIMMCIVFVNLSFRLLNLIYRMIIIRNVTGSKKKMLTLKSIIKSVCVFHYFKLYKSDRK</sequence>
<evidence type="ECO:0000256" key="1">
    <source>
        <dbReference type="SAM" id="Phobius"/>
    </source>
</evidence>
<gene>
    <name evidence="2" type="ORF">QW060_26615</name>
</gene>
<reference evidence="3" key="1">
    <citation type="journal article" date="2019" name="Int. J. Syst. Evol. Microbiol.">
        <title>The Global Catalogue of Microorganisms (GCM) 10K type strain sequencing project: providing services to taxonomists for standard genome sequencing and annotation.</title>
        <authorList>
            <consortium name="The Broad Institute Genomics Platform"/>
            <consortium name="The Broad Institute Genome Sequencing Center for Infectious Disease"/>
            <person name="Wu L."/>
            <person name="Ma J."/>
        </authorList>
    </citation>
    <scope>NUCLEOTIDE SEQUENCE [LARGE SCALE GENOMIC DNA]</scope>
    <source>
        <strain evidence="3">CECT 7184</strain>
    </source>
</reference>
<keyword evidence="1" id="KW-0472">Membrane</keyword>